<keyword evidence="6" id="KW-0539">Nucleus</keyword>
<dbReference type="GO" id="GO:0071036">
    <property type="term" value="P:nuclear polyadenylation-dependent snoRNA catabolic process"/>
    <property type="evidence" value="ECO:0007669"/>
    <property type="project" value="TreeGrafter"/>
</dbReference>
<dbReference type="SMART" id="SM00343">
    <property type="entry name" value="ZnF_C2HC"/>
    <property type="match status" value="4"/>
</dbReference>
<feature type="compositionally biased region" description="Polar residues" evidence="10">
    <location>
        <begin position="1783"/>
        <end position="1792"/>
    </location>
</feature>
<keyword evidence="2" id="KW-0479">Metal-binding</keyword>
<dbReference type="SUPFAM" id="SSF57756">
    <property type="entry name" value="Retrovirus zinc finger-like domains"/>
    <property type="match status" value="1"/>
</dbReference>
<feature type="domain" description="CCHC-type" evidence="11">
    <location>
        <begin position="1133"/>
        <end position="1148"/>
    </location>
</feature>
<dbReference type="Proteomes" id="UP000092444">
    <property type="component" value="Unassembled WGS sequence"/>
</dbReference>
<accession>A0A1B0G396</accession>
<organism evidence="12 13">
    <name type="scientific">Glossina morsitans morsitans</name>
    <name type="common">Savannah tsetse fly</name>
    <dbReference type="NCBI Taxonomy" id="37546"/>
    <lineage>
        <taxon>Eukaryota</taxon>
        <taxon>Metazoa</taxon>
        <taxon>Ecdysozoa</taxon>
        <taxon>Arthropoda</taxon>
        <taxon>Hexapoda</taxon>
        <taxon>Insecta</taxon>
        <taxon>Pterygota</taxon>
        <taxon>Neoptera</taxon>
        <taxon>Endopterygota</taxon>
        <taxon>Diptera</taxon>
        <taxon>Brachycera</taxon>
        <taxon>Muscomorpha</taxon>
        <taxon>Hippoboscoidea</taxon>
        <taxon>Glossinidae</taxon>
        <taxon>Glossina</taxon>
    </lineage>
</organism>
<keyword evidence="5" id="KW-0862">Zinc</keyword>
<evidence type="ECO:0000256" key="5">
    <source>
        <dbReference type="ARBA" id="ARBA00022833"/>
    </source>
</evidence>
<protein>
    <recommendedName>
        <fullName evidence="7">Zinc finger CCHC domain-containing protein 7</fullName>
    </recommendedName>
    <alternativeName>
        <fullName evidence="8">TRAMP-like complex RNA-binding factor ZCCHC7</fullName>
    </alternativeName>
</protein>
<dbReference type="InterPro" id="IPR001878">
    <property type="entry name" value="Znf_CCHC"/>
</dbReference>
<feature type="region of interest" description="Disordered" evidence="10">
    <location>
        <begin position="390"/>
        <end position="421"/>
    </location>
</feature>
<feature type="compositionally biased region" description="Low complexity" evidence="10">
    <location>
        <begin position="803"/>
        <end position="813"/>
    </location>
</feature>
<evidence type="ECO:0000256" key="7">
    <source>
        <dbReference type="ARBA" id="ARBA00041190"/>
    </source>
</evidence>
<evidence type="ECO:0000259" key="11">
    <source>
        <dbReference type="PROSITE" id="PS50158"/>
    </source>
</evidence>
<evidence type="ECO:0000256" key="3">
    <source>
        <dbReference type="ARBA" id="ARBA00022737"/>
    </source>
</evidence>
<feature type="compositionally biased region" description="Basic and acidic residues" evidence="10">
    <location>
        <begin position="728"/>
        <end position="745"/>
    </location>
</feature>
<feature type="compositionally biased region" description="Basic residues" evidence="10">
    <location>
        <begin position="815"/>
        <end position="826"/>
    </location>
</feature>
<dbReference type="GO" id="GO:0071031">
    <property type="term" value="P:nuclear mRNA surveillance of mRNA 3'-end processing"/>
    <property type="evidence" value="ECO:0007669"/>
    <property type="project" value="TreeGrafter"/>
</dbReference>
<keyword evidence="13" id="KW-1185">Reference proteome</keyword>
<dbReference type="GO" id="GO:0071038">
    <property type="term" value="P:TRAMP-dependent tRNA surveillance pathway"/>
    <property type="evidence" value="ECO:0007669"/>
    <property type="project" value="TreeGrafter"/>
</dbReference>
<reference evidence="12" key="1">
    <citation type="submission" date="2020-05" db="UniProtKB">
        <authorList>
            <consortium name="EnsemblMetazoa"/>
        </authorList>
    </citation>
    <scope>IDENTIFICATION</scope>
    <source>
        <strain evidence="12">Yale</strain>
    </source>
</reference>
<dbReference type="Gene3D" id="4.10.60.10">
    <property type="entry name" value="Zinc finger, CCHC-type"/>
    <property type="match status" value="2"/>
</dbReference>
<dbReference type="GO" id="GO:0031499">
    <property type="term" value="C:TRAMP complex"/>
    <property type="evidence" value="ECO:0007669"/>
    <property type="project" value="TreeGrafter"/>
</dbReference>
<proteinExistence type="predicted"/>
<evidence type="ECO:0000313" key="12">
    <source>
        <dbReference type="EnsemblMetazoa" id="GMOY007797-PA"/>
    </source>
</evidence>
<feature type="region of interest" description="Disordered" evidence="10">
    <location>
        <begin position="724"/>
        <end position="748"/>
    </location>
</feature>
<evidence type="ECO:0000256" key="6">
    <source>
        <dbReference type="ARBA" id="ARBA00023242"/>
    </source>
</evidence>
<feature type="compositionally biased region" description="Acidic residues" evidence="10">
    <location>
        <begin position="836"/>
        <end position="846"/>
    </location>
</feature>
<feature type="region of interest" description="Disordered" evidence="10">
    <location>
        <begin position="1783"/>
        <end position="1814"/>
    </location>
</feature>
<keyword evidence="3" id="KW-0677">Repeat</keyword>
<feature type="region of interest" description="Disordered" evidence="10">
    <location>
        <begin position="803"/>
        <end position="826"/>
    </location>
</feature>
<dbReference type="EnsemblMetazoa" id="GMOY007797-RA">
    <property type="protein sequence ID" value="GMOY007797-PA"/>
    <property type="gene ID" value="GMOY007797"/>
</dbReference>
<dbReference type="GO" id="GO:0003723">
    <property type="term" value="F:RNA binding"/>
    <property type="evidence" value="ECO:0007669"/>
    <property type="project" value="TreeGrafter"/>
</dbReference>
<dbReference type="GO" id="GO:0071039">
    <property type="term" value="P:nuclear polyadenylation-dependent CUT catabolic process"/>
    <property type="evidence" value="ECO:0007669"/>
    <property type="project" value="TreeGrafter"/>
</dbReference>
<evidence type="ECO:0000256" key="9">
    <source>
        <dbReference type="PROSITE-ProRule" id="PRU00047"/>
    </source>
</evidence>
<dbReference type="PhylomeDB" id="A0A1B0G396"/>
<dbReference type="PROSITE" id="PS50158">
    <property type="entry name" value="ZF_CCHC"/>
    <property type="match status" value="1"/>
</dbReference>
<evidence type="ECO:0000256" key="1">
    <source>
        <dbReference type="ARBA" id="ARBA00004123"/>
    </source>
</evidence>
<name>A0A1B0G396_GLOMM</name>
<keyword evidence="4 9" id="KW-0863">Zinc-finger</keyword>
<dbReference type="PANTHER" id="PTHR46543">
    <property type="entry name" value="ZINC FINGER CCHC DOMAIN-CONTAINING PROTEIN 7"/>
    <property type="match status" value="1"/>
</dbReference>
<evidence type="ECO:0000256" key="10">
    <source>
        <dbReference type="SAM" id="MobiDB-lite"/>
    </source>
</evidence>
<feature type="region of interest" description="Disordered" evidence="10">
    <location>
        <begin position="836"/>
        <end position="855"/>
    </location>
</feature>
<feature type="compositionally biased region" description="Polar residues" evidence="10">
    <location>
        <begin position="412"/>
        <end position="421"/>
    </location>
</feature>
<sequence>MEPSNFCPELLTTSEQCKTCYNPQWCCQCEKCEPDVCEGRKLEPLNKEESICSPRLCAVFGKHDEDPYEKPRIVKPKGQKYGSHNSLDDAVGMITADFLLRTDGRGFDIAQLRYATCLVAFGAFPIYSETVLNSTIFEEIMKRGLLLCSASQKDNYQLVSPPDVYGPHEQEVLRDFDLNEFKFHVELVNIPYKPLIHIMKRSDGGDMRSRLLVKRIKSALESVVRDHTYYLLCVNEFYIIIWLNERVYFTFDVCGRRTTDFNTDEDEGVPMVIGLKTLDKVNHLILNLCGLNEVDPCSIRGLKVIQLVSSSGNIIQRSYGRAPPGYEIVNNDYAYVAAKLHLSLNPAALLRNRSALPAGVTAFVNNSENTDDINEMESLLYAQIHHEVVNENKTPEPGNLNTSKDVEDKSNDNQQPTETNIGTDCLTASQLLSKRYWNSAKVTLDCQQNQEFVHNRKYAFTRNPLKVEQQRNFHSSGNIDSNVHASIKSAEYVNQRNGKKSGSTAKMGPVSKIDLKPNPVAKWMERNKKDSIKALNTANPRNVFNVPKLLKNGPFSRQIQKLEKHKQIKQKKEKSKKARASATKVQVTNIIELDSNESDNSDVIMITVPPPPVITIAESDDEKSKNSVQSKIAKKGTGVGSKDAQINKTCSNFLKPRHIRAILPESTEKSFENSSRCTSACSIISSDDFIGQNDRHRLLTTSSGMADDEDLVLLTSDVDNLMQAQQEESTREKSQHNEVSKKQEQADSVPATLCNPIRRKINYRVDQNQFKALDVYESESDIADNIYVKGVAKPTVIREIASSSESVEDISSIPKTKRLRKRRTWSSHKDLEINSELDSTDDNEENDGGKKNFHNVPYIARGPAIERYKSRKRLSTNAEVSLSVKTSKFAYAAGGTSDTNFVSLLKNLAQDRDTLTNAEADQSDSSEGPTAREIAEKVLAKKKAPISSVLMDSALPERACEGLTEVFQKIDEYDKNRKNEDELDHYASAKSDLQEGNRIEVTASDEGPVVDLIQEEENLLFTAVSHPMATQQKLIANDSPIYNITYSKDYNPAIGPGWNEEMRKFYHESWRGEKFFLRRILVRMNPDKSLWKIYTEDRFNKPLRRFRNLKCTNCCEFGHLRSKCKRPKKPMVCYMCGEGGHHEPRCPNTICLRCGNKTHVFTKSCNACTFQNRLTCPICNIRGHSVEFCPDKWRRYHSTTEPNVVPVYKNVQYNKRKYCCVCGARGHLSDSCNNAVRIMEYPVILSTIKSYQKSYLDYPTRSQYNGIGLNLMYEPNKDLYFQMAKNTDEEKYYGRFLNAVGMGYLLNRRIDINLEKPSIEKNNIRNSCSKAVQQEAEKNPMDPPNQVQEISESGSVEVVALADNSEVSIASAQDPDIVTNDDNDHDASPSVVFVEDEIAENIQLHVKGSDADITDNCVSNGEDVESPDSNSNYSFSEHFQESSAYKPVCDQTNDLQQLQPVKQNTKMREMKALPDFIPLFDLTDINDISTYDKNNEAPTEDDCLQAGISRKFVMINSDEENAENSGKLPPNSPCEAKIYLTRFHSKYLLSPKGHEFLIKTSEECSLKARLDWTSVGHVLIIFGLPAAQDKFHTKLLDIFQKHFEMMQLQKFQNVPKRIDGLIRFLRENIRLLLTNLGSARSLLRRVETFEKRQTKYAYKLAEKARRSLNMILLGQAGLADGSNHLDKLLVSLKTLIDNHNAEDIAPPELRTEITEHWMPIFTPYRHSNYQEMVETYNKLISRNRLPKLNFDLQLLGVKVFNTKGTVGRKERINSAQLSSLNIQSALSNSTPGKNGKNVKRRQKPDDVKLQSSPSFKDSKIATSATISSTQVSSVKLASNDTKTSPQKPCKQMMPPPQVNTNEASTTNFKNCCDTFLSNITSETKKRSGNAKLPSVYWSRESLLFLNECIDVVTGPAEVLEGLQRVQTKAKNSQLSYADYLAVIKLRNSLIRK</sequence>
<dbReference type="VEuPathDB" id="VectorBase:GMOY007797"/>
<dbReference type="GO" id="GO:0071037">
    <property type="term" value="P:nuclear polyadenylation-dependent snRNA catabolic process"/>
    <property type="evidence" value="ECO:0007669"/>
    <property type="project" value="TreeGrafter"/>
</dbReference>
<evidence type="ECO:0000256" key="2">
    <source>
        <dbReference type="ARBA" id="ARBA00022723"/>
    </source>
</evidence>
<comment type="subcellular location">
    <subcellularLocation>
        <location evidence="1">Nucleus</location>
    </subcellularLocation>
</comment>
<dbReference type="InterPro" id="IPR036875">
    <property type="entry name" value="Znf_CCHC_sf"/>
</dbReference>
<dbReference type="EMBL" id="CCAG010013737">
    <property type="status" value="NOT_ANNOTATED_CDS"/>
    <property type="molecule type" value="Genomic_DNA"/>
</dbReference>
<feature type="region of interest" description="Disordered" evidence="10">
    <location>
        <begin position="1831"/>
        <end position="1861"/>
    </location>
</feature>
<evidence type="ECO:0000313" key="13">
    <source>
        <dbReference type="Proteomes" id="UP000092444"/>
    </source>
</evidence>
<dbReference type="STRING" id="37546.A0A1B0G396"/>
<dbReference type="GO" id="GO:0008270">
    <property type="term" value="F:zinc ion binding"/>
    <property type="evidence" value="ECO:0007669"/>
    <property type="project" value="UniProtKB-KW"/>
</dbReference>
<dbReference type="InterPro" id="IPR051644">
    <property type="entry name" value="TRAMP_AT-DNA-binding"/>
</dbReference>
<evidence type="ECO:0000256" key="4">
    <source>
        <dbReference type="ARBA" id="ARBA00022771"/>
    </source>
</evidence>
<evidence type="ECO:0000256" key="8">
    <source>
        <dbReference type="ARBA" id="ARBA00043023"/>
    </source>
</evidence>
<dbReference type="GO" id="GO:0071035">
    <property type="term" value="P:nuclear polyadenylation-dependent rRNA catabolic process"/>
    <property type="evidence" value="ECO:0007669"/>
    <property type="project" value="TreeGrafter"/>
</dbReference>
<feature type="compositionally biased region" description="Polar residues" evidence="10">
    <location>
        <begin position="1835"/>
        <end position="1844"/>
    </location>
</feature>
<dbReference type="PANTHER" id="PTHR46543:SF1">
    <property type="entry name" value="ZINC FINGER CCHC DOMAIN-CONTAINING PROTEIN 7"/>
    <property type="match status" value="1"/>
</dbReference>